<comment type="caution">
    <text evidence="2">The sequence shown here is derived from an EMBL/GenBank/DDBJ whole genome shotgun (WGS) entry which is preliminary data.</text>
</comment>
<feature type="region of interest" description="Disordered" evidence="1">
    <location>
        <begin position="1"/>
        <end position="32"/>
    </location>
</feature>
<dbReference type="RefSeq" id="WP_344394554.1">
    <property type="nucleotide sequence ID" value="NZ_BAAASJ010000099.1"/>
</dbReference>
<dbReference type="Proteomes" id="UP001500151">
    <property type="component" value="Unassembled WGS sequence"/>
</dbReference>
<organism evidence="2 3">
    <name type="scientific">Streptomyces vastus</name>
    <dbReference type="NCBI Taxonomy" id="285451"/>
    <lineage>
        <taxon>Bacteria</taxon>
        <taxon>Bacillati</taxon>
        <taxon>Actinomycetota</taxon>
        <taxon>Actinomycetes</taxon>
        <taxon>Kitasatosporales</taxon>
        <taxon>Streptomycetaceae</taxon>
        <taxon>Streptomyces</taxon>
    </lineage>
</organism>
<evidence type="ECO:0000313" key="3">
    <source>
        <dbReference type="Proteomes" id="UP001500151"/>
    </source>
</evidence>
<sequence length="275" mass="29926">MEMTDPRQPEARPPKNTGNTHEESHRPRAGRSLATAVILAGSATQVSAAEPAQNDPATSPAAYVDYLRHSHEKGAAETLNAFQELKPSEQSRFIAYLRDPALFTAFLEQTADRNAGVTAFSENARRSTSLRDGDVTFESERTVSGLAASRPLRRGNHTATHTNKLKLFGINVVQFKLWVNFYSNGRDITRVNDADGSKRNLSGVIRISKGIPKKSLSDWQWCPVGGSCSRGHNANASIVWEGEIGVAGVGEVQIDKRQTMKTTVHGKTTGSLKNA</sequence>
<dbReference type="EMBL" id="BAAASJ010000099">
    <property type="protein sequence ID" value="GAA2653143.1"/>
    <property type="molecule type" value="Genomic_DNA"/>
</dbReference>
<name>A0ABP6DZ19_9ACTN</name>
<feature type="compositionally biased region" description="Basic and acidic residues" evidence="1">
    <location>
        <begin position="1"/>
        <end position="13"/>
    </location>
</feature>
<gene>
    <name evidence="2" type="ORF">GCM10010307_64450</name>
</gene>
<accession>A0ABP6DZ19</accession>
<keyword evidence="3" id="KW-1185">Reference proteome</keyword>
<reference evidence="3" key="1">
    <citation type="journal article" date="2019" name="Int. J. Syst. Evol. Microbiol.">
        <title>The Global Catalogue of Microorganisms (GCM) 10K type strain sequencing project: providing services to taxonomists for standard genome sequencing and annotation.</title>
        <authorList>
            <consortium name="The Broad Institute Genomics Platform"/>
            <consortium name="The Broad Institute Genome Sequencing Center for Infectious Disease"/>
            <person name="Wu L."/>
            <person name="Ma J."/>
        </authorList>
    </citation>
    <scope>NUCLEOTIDE SEQUENCE [LARGE SCALE GENOMIC DNA]</scope>
    <source>
        <strain evidence="3">JCM 4524</strain>
    </source>
</reference>
<evidence type="ECO:0000256" key="1">
    <source>
        <dbReference type="SAM" id="MobiDB-lite"/>
    </source>
</evidence>
<proteinExistence type="predicted"/>
<protein>
    <submittedName>
        <fullName evidence="2">Uncharacterized protein</fullName>
    </submittedName>
</protein>
<evidence type="ECO:0000313" key="2">
    <source>
        <dbReference type="EMBL" id="GAA2653143.1"/>
    </source>
</evidence>